<dbReference type="EMBL" id="CAEMXZ010000009">
    <property type="protein sequence ID" value="CAB4322597.1"/>
    <property type="molecule type" value="Genomic_DNA"/>
</dbReference>
<dbReference type="InterPro" id="IPR036259">
    <property type="entry name" value="MFS_trans_sf"/>
</dbReference>
<evidence type="ECO:0000256" key="3">
    <source>
        <dbReference type="ARBA" id="ARBA00022475"/>
    </source>
</evidence>
<organism evidence="9">
    <name type="scientific">freshwater metagenome</name>
    <dbReference type="NCBI Taxonomy" id="449393"/>
    <lineage>
        <taxon>unclassified sequences</taxon>
        <taxon>metagenomes</taxon>
        <taxon>ecological metagenomes</taxon>
    </lineage>
</organism>
<feature type="transmembrane region" description="Helical" evidence="7">
    <location>
        <begin position="117"/>
        <end position="135"/>
    </location>
</feature>
<evidence type="ECO:0000256" key="5">
    <source>
        <dbReference type="ARBA" id="ARBA00022989"/>
    </source>
</evidence>
<evidence type="ECO:0000313" key="10">
    <source>
        <dbReference type="EMBL" id="CAB4927690.1"/>
    </source>
</evidence>
<dbReference type="Pfam" id="PF05977">
    <property type="entry name" value="MFS_3"/>
    <property type="match status" value="1"/>
</dbReference>
<evidence type="ECO:0000259" key="8">
    <source>
        <dbReference type="PROSITE" id="PS50850"/>
    </source>
</evidence>
<feature type="transmembrane region" description="Helical" evidence="7">
    <location>
        <begin position="299"/>
        <end position="319"/>
    </location>
</feature>
<dbReference type="InterPro" id="IPR010290">
    <property type="entry name" value="TM_effector"/>
</dbReference>
<dbReference type="EMBL" id="CAFBNC010000014">
    <property type="protein sequence ID" value="CAB4927690.1"/>
    <property type="molecule type" value="Genomic_DNA"/>
</dbReference>
<keyword evidence="2" id="KW-0813">Transport</keyword>
<dbReference type="SUPFAM" id="SSF103473">
    <property type="entry name" value="MFS general substrate transporter"/>
    <property type="match status" value="1"/>
</dbReference>
<feature type="transmembrane region" description="Helical" evidence="7">
    <location>
        <begin position="84"/>
        <end position="105"/>
    </location>
</feature>
<feature type="transmembrane region" description="Helical" evidence="7">
    <location>
        <begin position="147"/>
        <end position="172"/>
    </location>
</feature>
<dbReference type="GO" id="GO:0005886">
    <property type="term" value="C:plasma membrane"/>
    <property type="evidence" value="ECO:0007669"/>
    <property type="project" value="UniProtKB-SubCell"/>
</dbReference>
<keyword evidence="6 7" id="KW-0472">Membrane</keyword>
<dbReference type="PROSITE" id="PS50850">
    <property type="entry name" value="MFS"/>
    <property type="match status" value="1"/>
</dbReference>
<feature type="transmembrane region" description="Helical" evidence="7">
    <location>
        <begin position="258"/>
        <end position="284"/>
    </location>
</feature>
<feature type="transmembrane region" description="Helical" evidence="7">
    <location>
        <begin position="54"/>
        <end position="78"/>
    </location>
</feature>
<feature type="transmembrane region" description="Helical" evidence="7">
    <location>
        <begin position="326"/>
        <end position="345"/>
    </location>
</feature>
<dbReference type="AlphaFoldDB" id="A0A6J5YDX2"/>
<evidence type="ECO:0000256" key="6">
    <source>
        <dbReference type="ARBA" id="ARBA00023136"/>
    </source>
</evidence>
<sequence>MTPPDDAPLDPRHGSDPEPEQFVLEEAEEAALDGDRTVEVSAVRSALRNRNFRTMWLSALGSGIGTWMQNVILAAYVYSVTRSVWLVSLIGFANLVPQLVFATLGGVIADMFSRKKLIFWLSFEQLLGSLAIAWITRAESFSEPALLAAVAAVGIGAALSGPVFLSVTPSLVPPKDLAGAISLNSVSMNVSRVVGPAIGALLYVAIGASWVFVLNAATYLFIMVGITFVNVPVFPKTNDIGPLQKIAEGFRFVRHEPVVRRAVGTVFMFSLFCMPFVVVFPAIAEQDLHIVAKSTQYGFLYATFGFGAVVGALSIGTFLSGRNLAVVVRFALVGFSLCLATFVSLDSGLPAFPVAFMLGFFYFAAVTSLSTVFQSRLSHTIRGRVSAIWMMCFGGTVPVSGLIAGWVISLTTINTVIYFGAAFALFLAWFADLRPPEERRSLLDEWRSQRDDVPDAGEFA</sequence>
<dbReference type="PANTHER" id="PTHR23513:SF11">
    <property type="entry name" value="STAPHYLOFERRIN A TRANSPORTER"/>
    <property type="match status" value="1"/>
</dbReference>
<protein>
    <submittedName>
        <fullName evidence="9">Unannotated protein</fullName>
    </submittedName>
</protein>
<name>A0A6J5YDX2_9ZZZZ</name>
<reference evidence="9" key="1">
    <citation type="submission" date="2020-05" db="EMBL/GenBank/DDBJ databases">
        <authorList>
            <person name="Chiriac C."/>
            <person name="Salcher M."/>
            <person name="Ghai R."/>
            <person name="Kavagutti S V."/>
        </authorList>
    </citation>
    <scope>NUCLEOTIDE SEQUENCE</scope>
</reference>
<evidence type="ECO:0000313" key="9">
    <source>
        <dbReference type="EMBL" id="CAB4322597.1"/>
    </source>
</evidence>
<dbReference type="Gene3D" id="1.20.1250.20">
    <property type="entry name" value="MFS general substrate transporter like domains"/>
    <property type="match status" value="1"/>
</dbReference>
<dbReference type="PANTHER" id="PTHR23513">
    <property type="entry name" value="INTEGRAL MEMBRANE EFFLUX PROTEIN-RELATED"/>
    <property type="match status" value="1"/>
</dbReference>
<keyword evidence="3" id="KW-1003">Cell membrane</keyword>
<gene>
    <name evidence="9" type="ORF">UFOPK1392_00332</name>
    <name evidence="10" type="ORF">UFOPK3733_00477</name>
</gene>
<comment type="subcellular location">
    <subcellularLocation>
        <location evidence="1">Cell membrane</location>
        <topology evidence="1">Multi-pass membrane protein</topology>
    </subcellularLocation>
</comment>
<evidence type="ECO:0000256" key="1">
    <source>
        <dbReference type="ARBA" id="ARBA00004651"/>
    </source>
</evidence>
<feature type="domain" description="Major facilitator superfamily (MFS) profile" evidence="8">
    <location>
        <begin position="51"/>
        <end position="439"/>
    </location>
</feature>
<keyword evidence="5 7" id="KW-1133">Transmembrane helix</keyword>
<proteinExistence type="predicted"/>
<dbReference type="GO" id="GO:0022857">
    <property type="term" value="F:transmembrane transporter activity"/>
    <property type="evidence" value="ECO:0007669"/>
    <property type="project" value="InterPro"/>
</dbReference>
<feature type="transmembrane region" description="Helical" evidence="7">
    <location>
        <begin position="415"/>
        <end position="433"/>
    </location>
</feature>
<evidence type="ECO:0000256" key="7">
    <source>
        <dbReference type="SAM" id="Phobius"/>
    </source>
</evidence>
<keyword evidence="4 7" id="KW-0812">Transmembrane</keyword>
<accession>A0A6J5YDX2</accession>
<feature type="transmembrane region" description="Helical" evidence="7">
    <location>
        <begin position="193"/>
        <end position="213"/>
    </location>
</feature>
<dbReference type="CDD" id="cd06173">
    <property type="entry name" value="MFS_MefA_like"/>
    <property type="match status" value="1"/>
</dbReference>
<evidence type="ECO:0000256" key="2">
    <source>
        <dbReference type="ARBA" id="ARBA00022448"/>
    </source>
</evidence>
<feature type="transmembrane region" description="Helical" evidence="7">
    <location>
        <begin position="351"/>
        <end position="373"/>
    </location>
</feature>
<evidence type="ECO:0000256" key="4">
    <source>
        <dbReference type="ARBA" id="ARBA00022692"/>
    </source>
</evidence>
<feature type="transmembrane region" description="Helical" evidence="7">
    <location>
        <begin position="385"/>
        <end position="409"/>
    </location>
</feature>
<dbReference type="InterPro" id="IPR020846">
    <property type="entry name" value="MFS_dom"/>
</dbReference>